<dbReference type="PIRSF" id="PIRSF006324">
    <property type="entry name" value="LeuE"/>
    <property type="match status" value="1"/>
</dbReference>
<dbReference type="PANTHER" id="PTHR30086">
    <property type="entry name" value="ARGININE EXPORTER PROTEIN ARGO"/>
    <property type="match status" value="1"/>
</dbReference>
<evidence type="ECO:0000256" key="4">
    <source>
        <dbReference type="ARBA" id="ARBA00022692"/>
    </source>
</evidence>
<evidence type="ECO:0000256" key="6">
    <source>
        <dbReference type="ARBA" id="ARBA00023136"/>
    </source>
</evidence>
<accession>A0A558HHS5</accession>
<organism evidence="8 9">
    <name type="scientific">Cobetia crustatorum</name>
    <dbReference type="NCBI Taxonomy" id="553385"/>
    <lineage>
        <taxon>Bacteria</taxon>
        <taxon>Pseudomonadati</taxon>
        <taxon>Pseudomonadota</taxon>
        <taxon>Gammaproteobacteria</taxon>
        <taxon>Oceanospirillales</taxon>
        <taxon>Halomonadaceae</taxon>
        <taxon>Cobetia</taxon>
    </lineage>
</organism>
<sequence>MELTVWLAYVSVIIALITFPGPVALLCMDHGLRHGRRRSFATVVGGAAASLVLMALSSLGLGAALAASETGFLVLKIIGALYLIYLGIQAWRAPSQPVVFDAVGEEGQTRARATRWQLCRKGFGIGISNPKDLLFFGALFPSFIDMAQPQLPQFVVLALTWLVVDLLTMSTYAHAGSSISRWFDSHRRVRLFNRTTGSLFVVAGAGLAASHR</sequence>
<feature type="transmembrane region" description="Helical" evidence="7">
    <location>
        <begin position="6"/>
        <end position="28"/>
    </location>
</feature>
<feature type="transmembrane region" description="Helical" evidence="7">
    <location>
        <begin position="71"/>
        <end position="88"/>
    </location>
</feature>
<evidence type="ECO:0000256" key="5">
    <source>
        <dbReference type="ARBA" id="ARBA00022989"/>
    </source>
</evidence>
<dbReference type="Proteomes" id="UP000319941">
    <property type="component" value="Unassembled WGS sequence"/>
</dbReference>
<dbReference type="Pfam" id="PF01810">
    <property type="entry name" value="LysE"/>
    <property type="match status" value="1"/>
</dbReference>
<evidence type="ECO:0000256" key="3">
    <source>
        <dbReference type="ARBA" id="ARBA00022475"/>
    </source>
</evidence>
<dbReference type="InterPro" id="IPR001123">
    <property type="entry name" value="LeuE-type"/>
</dbReference>
<keyword evidence="4 7" id="KW-0812">Transmembrane</keyword>
<keyword evidence="5 7" id="KW-1133">Transmembrane helix</keyword>
<evidence type="ECO:0000256" key="2">
    <source>
        <dbReference type="ARBA" id="ARBA00007928"/>
    </source>
</evidence>
<dbReference type="STRING" id="553385.GCA_000591415_01494"/>
<keyword evidence="6 7" id="KW-0472">Membrane</keyword>
<evidence type="ECO:0000313" key="8">
    <source>
        <dbReference type="EMBL" id="TVU68696.1"/>
    </source>
</evidence>
<dbReference type="EMBL" id="VNFH01000009">
    <property type="protein sequence ID" value="TVU68696.1"/>
    <property type="molecule type" value="Genomic_DNA"/>
</dbReference>
<comment type="subcellular location">
    <subcellularLocation>
        <location evidence="1">Cell membrane</location>
        <topology evidence="1">Multi-pass membrane protein</topology>
    </subcellularLocation>
</comment>
<dbReference type="GO" id="GO:0005886">
    <property type="term" value="C:plasma membrane"/>
    <property type="evidence" value="ECO:0007669"/>
    <property type="project" value="UniProtKB-SubCell"/>
</dbReference>
<proteinExistence type="inferred from homology"/>
<evidence type="ECO:0000313" key="9">
    <source>
        <dbReference type="Proteomes" id="UP000319941"/>
    </source>
</evidence>
<feature type="transmembrane region" description="Helical" evidence="7">
    <location>
        <begin position="191"/>
        <end position="209"/>
    </location>
</feature>
<evidence type="ECO:0000256" key="7">
    <source>
        <dbReference type="SAM" id="Phobius"/>
    </source>
</evidence>
<dbReference type="GO" id="GO:0042970">
    <property type="term" value="F:homoserine transmembrane transporter activity"/>
    <property type="evidence" value="ECO:0007669"/>
    <property type="project" value="TreeGrafter"/>
</dbReference>
<dbReference type="OrthoDB" id="9804822at2"/>
<feature type="transmembrane region" description="Helical" evidence="7">
    <location>
        <begin position="122"/>
        <end position="144"/>
    </location>
</feature>
<reference evidence="8 9" key="1">
    <citation type="submission" date="2019-07" db="EMBL/GenBank/DDBJ databases">
        <title>Diversity of Bacteria from Kongsfjorden, Arctic.</title>
        <authorList>
            <person name="Yu Y."/>
        </authorList>
    </citation>
    <scope>NUCLEOTIDE SEQUENCE [LARGE SCALE GENOMIC DNA]</scope>
    <source>
        <strain evidence="8 9">SM1923</strain>
    </source>
</reference>
<dbReference type="PANTHER" id="PTHR30086:SF14">
    <property type="entry name" value="HOMOSERINE_HOMOSERINE LACTONE EFFLUX PROTEIN"/>
    <property type="match status" value="1"/>
</dbReference>
<protein>
    <submittedName>
        <fullName evidence="8">LysE family translocator</fullName>
    </submittedName>
</protein>
<dbReference type="AlphaFoldDB" id="A0A558HHS5"/>
<name>A0A558HHS5_9GAMM</name>
<feature type="transmembrane region" description="Helical" evidence="7">
    <location>
        <begin position="150"/>
        <end position="170"/>
    </location>
</feature>
<keyword evidence="3" id="KW-1003">Cell membrane</keyword>
<feature type="transmembrane region" description="Helical" evidence="7">
    <location>
        <begin position="40"/>
        <end position="65"/>
    </location>
</feature>
<dbReference type="RefSeq" id="WP_144727792.1">
    <property type="nucleotide sequence ID" value="NZ_CAWOWR010000147.1"/>
</dbReference>
<comment type="caution">
    <text evidence="8">The sequence shown here is derived from an EMBL/GenBank/DDBJ whole genome shotgun (WGS) entry which is preliminary data.</text>
</comment>
<comment type="similarity">
    <text evidence="2">Belongs to the Rht family.</text>
</comment>
<gene>
    <name evidence="8" type="ORF">FQP86_12935</name>
</gene>
<keyword evidence="9" id="KW-1185">Reference proteome</keyword>
<evidence type="ECO:0000256" key="1">
    <source>
        <dbReference type="ARBA" id="ARBA00004651"/>
    </source>
</evidence>